<sequence>MMLGIEDYGSDASDTELDHQPTSTAPSKPLPGGLSLPPPKSASALSLPAPKTKRAPKKITIGLPSLPDHPREEEEDERPAAKKPRLGSGAGASSLLGMLPAPKQKVPVLAAPERVLGGGKGPGLVFNTSRAKTIYTPSVVEDNDAASTSLEPTTAEEPAQSSSMAFLPPSLKKGRSNISLEEGGMPSKPSAAPKASAAPAVDFFSLGNVASSSRPKAIPSAAAPVSSHLATSSTSATPSFSSAPAIQEFTPPEPTPEDEYPGYYQLPSGSWAAHDSAYYKTFYDKWTKTYNAHVRALEKGSAKGFEGYDEDGGAQEVNMAKEMELAKEQIKDREDKKALTHGAAKEGQLAAPKMNIQGAKMGKMARGRHQLTTLLAEAYQNREALEDQIAAGKRNRKEAGNKYGF</sequence>
<feature type="region of interest" description="Disordered" evidence="2">
    <location>
        <begin position="229"/>
        <end position="262"/>
    </location>
</feature>
<evidence type="ECO:0000313" key="4">
    <source>
        <dbReference type="Proteomes" id="UP000076532"/>
    </source>
</evidence>
<dbReference type="InterPro" id="IPR018800">
    <property type="entry name" value="PRCC"/>
</dbReference>
<proteinExistence type="predicted"/>
<evidence type="ECO:0000313" key="3">
    <source>
        <dbReference type="EMBL" id="KZP19474.1"/>
    </source>
</evidence>
<dbReference type="Proteomes" id="UP000076532">
    <property type="component" value="Unassembled WGS sequence"/>
</dbReference>
<feature type="compositionally biased region" description="Low complexity" evidence="2">
    <location>
        <begin position="229"/>
        <end position="245"/>
    </location>
</feature>
<organism evidence="3 4">
    <name type="scientific">Athelia psychrophila</name>
    <dbReference type="NCBI Taxonomy" id="1759441"/>
    <lineage>
        <taxon>Eukaryota</taxon>
        <taxon>Fungi</taxon>
        <taxon>Dikarya</taxon>
        <taxon>Basidiomycota</taxon>
        <taxon>Agaricomycotina</taxon>
        <taxon>Agaricomycetes</taxon>
        <taxon>Agaricomycetidae</taxon>
        <taxon>Atheliales</taxon>
        <taxon>Atheliaceae</taxon>
        <taxon>Athelia</taxon>
    </lineage>
</organism>
<dbReference type="Pfam" id="PF10253">
    <property type="entry name" value="PRCC"/>
    <property type="match status" value="1"/>
</dbReference>
<evidence type="ECO:0008006" key="5">
    <source>
        <dbReference type="Google" id="ProtNLM"/>
    </source>
</evidence>
<name>A0A166I277_9AGAM</name>
<accession>A0A166I277</accession>
<dbReference type="PANTHER" id="PTHR13621">
    <property type="entry name" value="PROLINE-RICH PROTEIN PRCC"/>
    <property type="match status" value="1"/>
</dbReference>
<feature type="region of interest" description="Disordered" evidence="2">
    <location>
        <begin position="142"/>
        <end position="193"/>
    </location>
</feature>
<dbReference type="STRING" id="436010.A0A166I277"/>
<feature type="region of interest" description="Disordered" evidence="2">
    <location>
        <begin position="1"/>
        <end position="101"/>
    </location>
</feature>
<dbReference type="OrthoDB" id="2555634at2759"/>
<dbReference type="GO" id="GO:0005634">
    <property type="term" value="C:nucleus"/>
    <property type="evidence" value="ECO:0007669"/>
    <property type="project" value="TreeGrafter"/>
</dbReference>
<dbReference type="PANTHER" id="PTHR13621:SF2">
    <property type="entry name" value="PROLINE-RICH PROTEIN PRCC"/>
    <property type="match status" value="1"/>
</dbReference>
<evidence type="ECO:0000256" key="1">
    <source>
        <dbReference type="SAM" id="Coils"/>
    </source>
</evidence>
<feature type="compositionally biased region" description="Low complexity" evidence="2">
    <location>
        <begin position="25"/>
        <end position="50"/>
    </location>
</feature>
<keyword evidence="4" id="KW-1185">Reference proteome</keyword>
<keyword evidence="1" id="KW-0175">Coiled coil</keyword>
<reference evidence="3 4" key="1">
    <citation type="journal article" date="2016" name="Mol. Biol. Evol.">
        <title>Comparative Genomics of Early-Diverging Mushroom-Forming Fungi Provides Insights into the Origins of Lignocellulose Decay Capabilities.</title>
        <authorList>
            <person name="Nagy L.G."/>
            <person name="Riley R."/>
            <person name="Tritt A."/>
            <person name="Adam C."/>
            <person name="Daum C."/>
            <person name="Floudas D."/>
            <person name="Sun H."/>
            <person name="Yadav J.S."/>
            <person name="Pangilinan J."/>
            <person name="Larsson K.H."/>
            <person name="Matsuura K."/>
            <person name="Barry K."/>
            <person name="Labutti K."/>
            <person name="Kuo R."/>
            <person name="Ohm R.A."/>
            <person name="Bhattacharya S.S."/>
            <person name="Shirouzu T."/>
            <person name="Yoshinaga Y."/>
            <person name="Martin F.M."/>
            <person name="Grigoriev I.V."/>
            <person name="Hibbett D.S."/>
        </authorList>
    </citation>
    <scope>NUCLEOTIDE SEQUENCE [LARGE SCALE GENOMIC DNA]</scope>
    <source>
        <strain evidence="3 4">CBS 109695</strain>
    </source>
</reference>
<dbReference type="AlphaFoldDB" id="A0A166I277"/>
<feature type="coiled-coil region" evidence="1">
    <location>
        <begin position="368"/>
        <end position="402"/>
    </location>
</feature>
<gene>
    <name evidence="3" type="ORF">FIBSPDRAFT_932785</name>
</gene>
<protein>
    <recommendedName>
        <fullName evidence="5">Mitotic checkpoint regulator, MAD2B-interacting-domain-containing protein</fullName>
    </recommendedName>
</protein>
<evidence type="ECO:0000256" key="2">
    <source>
        <dbReference type="SAM" id="MobiDB-lite"/>
    </source>
</evidence>
<dbReference type="EMBL" id="KV417563">
    <property type="protein sequence ID" value="KZP19474.1"/>
    <property type="molecule type" value="Genomic_DNA"/>
</dbReference>